<keyword evidence="2" id="KW-1185">Reference proteome</keyword>
<proteinExistence type="predicted"/>
<gene>
    <name evidence="1" type="ORF">F383_03848</name>
</gene>
<accession>A0A0B0PIL1</accession>
<organism evidence="1 2">
    <name type="scientific">Gossypium arboreum</name>
    <name type="common">Tree cotton</name>
    <name type="synonym">Gossypium nanking</name>
    <dbReference type="NCBI Taxonomy" id="29729"/>
    <lineage>
        <taxon>Eukaryota</taxon>
        <taxon>Viridiplantae</taxon>
        <taxon>Streptophyta</taxon>
        <taxon>Embryophyta</taxon>
        <taxon>Tracheophyta</taxon>
        <taxon>Spermatophyta</taxon>
        <taxon>Magnoliopsida</taxon>
        <taxon>eudicotyledons</taxon>
        <taxon>Gunneridae</taxon>
        <taxon>Pentapetalae</taxon>
        <taxon>rosids</taxon>
        <taxon>malvids</taxon>
        <taxon>Malvales</taxon>
        <taxon>Malvaceae</taxon>
        <taxon>Malvoideae</taxon>
        <taxon>Gossypium</taxon>
    </lineage>
</organism>
<evidence type="ECO:0000313" key="2">
    <source>
        <dbReference type="Proteomes" id="UP000032142"/>
    </source>
</evidence>
<dbReference type="Proteomes" id="UP000032142">
    <property type="component" value="Unassembled WGS sequence"/>
</dbReference>
<name>A0A0B0PIL1_GOSAR</name>
<sequence>MYKLDLIKLQRRKPRLNHRILIYYVWDVGIDLCGYV</sequence>
<dbReference type="EMBL" id="KN428217">
    <property type="protein sequence ID" value="KHG24279.1"/>
    <property type="molecule type" value="Genomic_DNA"/>
</dbReference>
<dbReference type="AlphaFoldDB" id="A0A0B0PIL1"/>
<evidence type="ECO:0000313" key="1">
    <source>
        <dbReference type="EMBL" id="KHG24279.1"/>
    </source>
</evidence>
<reference evidence="2" key="1">
    <citation type="submission" date="2014-09" db="EMBL/GenBank/DDBJ databases">
        <authorList>
            <person name="Mudge J."/>
            <person name="Ramaraj T."/>
            <person name="Lindquist I.E."/>
            <person name="Bharti A.K."/>
            <person name="Sundararajan A."/>
            <person name="Cameron C.T."/>
            <person name="Woodward J.E."/>
            <person name="May G.D."/>
            <person name="Brubaker C."/>
            <person name="Broadhvest J."/>
            <person name="Wilkins T.A."/>
        </authorList>
    </citation>
    <scope>NUCLEOTIDE SEQUENCE</scope>
    <source>
        <strain evidence="2">cv. AKA8401</strain>
    </source>
</reference>
<protein>
    <submittedName>
        <fullName evidence="1">Uncharacterized protein</fullName>
    </submittedName>
</protein>